<dbReference type="PRINTS" id="PR00313">
    <property type="entry name" value="CABNDNGRPT"/>
</dbReference>
<reference evidence="2" key="1">
    <citation type="journal article" date="2004" name="Infect. Immun.">
        <title>Conservation and diversity of sap homologues and their organization among Campylobacter fetus isolates.</title>
        <authorList>
            <person name="Tu Z.C."/>
            <person name="Hui J."/>
            <person name="Blaser M.J."/>
        </authorList>
    </citation>
    <scope>NUCLEOTIDE SEQUENCE</scope>
    <source>
        <strain evidence="2">84-104</strain>
    </source>
</reference>
<proteinExistence type="predicted"/>
<gene>
    <name evidence="2" type="primary">sapB9</name>
</gene>
<evidence type="ECO:0000256" key="1">
    <source>
        <dbReference type="SAM" id="MobiDB-lite"/>
    </source>
</evidence>
<protein>
    <submittedName>
        <fullName evidence="2">Surface layer protein SapB9</fullName>
    </submittedName>
</protein>
<sequence length="947" mass="97940">MISKSEVSELFIVLFGRPTEGEGNTYWVNESSANGWGMIETSNAILNLDITKSFLGETLNNNESFVKHLFKNAVNLTEFVSDEQKAGLKYWVDLLDNGTVSKADLVGHFVNAAKDPSNAGANQDLFNNKVIVSNYVADTIAKLPLDSLTPDQQNALIQKTVDIINNVASNSSSVESAKGEVDGSKSELPNPGSTYDLTEGNDNLKGTDLDDTFNGTTYVGNGTNKSTLSAFDKIDGGAGRDTLNAQVLANNSASDAKLKSEDLVKALAGVTNVESVNIVTDLPNDTAITLNSGSTGMANLALDVLGSKLAGLTTDISGKLNIKVNGSVDALTAANAKSVNVDAVGAVTLTDTKAATNVNVKAAGDVTLTDTEAASSISVDANGAGKVTLTKATNVENLSVKNATNLTITAGGDKLNTVTLENVTLGDSSSAAAAIDFKGATTLNFNNVKMIDGSDSKIAHIKSSAETLNLNFSGKEATFALVTNQVTKVANITANADSNNFLITKEDGDHRDHAALANDSFTTFVIKGNGKELVFDAGDLDKVTSIDASGFNGNAKIVFGDSNGDAIAGLKVSSGAGNDTLVLESNKLSAGSVIDGGAGRDTIVLKSSALADSATLGMIKNIENVTISNALTTADVSGTGFQVIGVTTDVAAGQTLTINKDQTVSFQGSAFAAANDITVKLNDATRTDDSVNVVLDAKTANQNSITIGADTKALIIENVETININSIAKDATTGADATANTIYLQAKNATKIAISGDDLVELKALTASKATDYSKVMQIDASESTAGIKFDTNEITIANGATIKGGSGADNITLKGNSLLITGGEGADTFTVKKGSTKTNYDTITDFKVGDKLVIDSTDFVALTTDKFTKIEAGANANLDSLINQASTASDTNPHVSYFHFNGDTYIVADKDGSTTATFSEVNDTIIKLSGIHNLTVDSGSIVEAQA</sequence>
<dbReference type="SMR" id="Q6STF6"/>
<dbReference type="InterPro" id="IPR011049">
    <property type="entry name" value="Serralysin-like_metalloprot_C"/>
</dbReference>
<evidence type="ECO:0000313" key="2">
    <source>
        <dbReference type="EMBL" id="AAR21089.1"/>
    </source>
</evidence>
<accession>Q6STF6</accession>
<feature type="region of interest" description="Disordered" evidence="1">
    <location>
        <begin position="174"/>
        <end position="203"/>
    </location>
</feature>
<dbReference type="AlphaFoldDB" id="Q6STF6"/>
<dbReference type="SUPFAM" id="SSF51120">
    <property type="entry name" value="beta-Roll"/>
    <property type="match status" value="1"/>
</dbReference>
<name>Q6STF6_CAMFE</name>
<organism evidence="2">
    <name type="scientific">Campylobacter fetus subsp. fetus</name>
    <dbReference type="NCBI Taxonomy" id="32019"/>
    <lineage>
        <taxon>Bacteria</taxon>
        <taxon>Pseudomonadati</taxon>
        <taxon>Campylobacterota</taxon>
        <taxon>Epsilonproteobacteria</taxon>
        <taxon>Campylobacterales</taxon>
        <taxon>Campylobacteraceae</taxon>
        <taxon>Campylobacter</taxon>
    </lineage>
</organism>
<dbReference type="EMBL" id="AY450398">
    <property type="protein sequence ID" value="AAR21089.1"/>
    <property type="molecule type" value="Genomic_DNA"/>
</dbReference>